<dbReference type="InterPro" id="IPR036869">
    <property type="entry name" value="J_dom_sf"/>
</dbReference>
<evidence type="ECO:0000256" key="1">
    <source>
        <dbReference type="SAM" id="MobiDB-lite"/>
    </source>
</evidence>
<evidence type="ECO:0000313" key="4">
    <source>
        <dbReference type="Proteomes" id="UP000053257"/>
    </source>
</evidence>
<dbReference type="Pfam" id="PF00226">
    <property type="entry name" value="DnaJ"/>
    <property type="match status" value="1"/>
</dbReference>
<proteinExistence type="predicted"/>
<keyword evidence="4" id="KW-1185">Reference proteome</keyword>
<dbReference type="AlphaFoldDB" id="A0A0C3P012"/>
<dbReference type="PROSITE" id="PS50076">
    <property type="entry name" value="DNAJ_2"/>
    <property type="match status" value="1"/>
</dbReference>
<dbReference type="SUPFAM" id="SSF46565">
    <property type="entry name" value="Chaperone J-domain"/>
    <property type="match status" value="1"/>
</dbReference>
<dbReference type="EMBL" id="KN840449">
    <property type="protein sequence ID" value="KIP11069.1"/>
    <property type="molecule type" value="Genomic_DNA"/>
</dbReference>
<feature type="compositionally biased region" description="Acidic residues" evidence="1">
    <location>
        <begin position="24"/>
        <end position="33"/>
    </location>
</feature>
<dbReference type="OrthoDB" id="259708at2759"/>
<dbReference type="Gene3D" id="1.10.287.110">
    <property type="entry name" value="DnaJ domain"/>
    <property type="match status" value="1"/>
</dbReference>
<dbReference type="CDD" id="cd06257">
    <property type="entry name" value="DnaJ"/>
    <property type="match status" value="1"/>
</dbReference>
<evidence type="ECO:0000259" key="2">
    <source>
        <dbReference type="PROSITE" id="PS50076"/>
    </source>
</evidence>
<name>A0A0C3P012_PHLG1</name>
<dbReference type="STRING" id="745531.A0A0C3P012"/>
<dbReference type="PANTHER" id="PTHR44825">
    <property type="match status" value="1"/>
</dbReference>
<protein>
    <recommendedName>
        <fullName evidence="2">J domain-containing protein</fullName>
    </recommendedName>
</protein>
<dbReference type="SMART" id="SM00271">
    <property type="entry name" value="DnaJ"/>
    <property type="match status" value="1"/>
</dbReference>
<dbReference type="InterPro" id="IPR052763">
    <property type="entry name" value="DnaJ_C4"/>
</dbReference>
<feature type="region of interest" description="Disordered" evidence="1">
    <location>
        <begin position="24"/>
        <end position="87"/>
    </location>
</feature>
<feature type="domain" description="J" evidence="2">
    <location>
        <begin position="101"/>
        <end position="168"/>
    </location>
</feature>
<dbReference type="PRINTS" id="PR00625">
    <property type="entry name" value="JDOMAIN"/>
</dbReference>
<gene>
    <name evidence="3" type="ORF">PHLGIDRAFT_18148</name>
</gene>
<feature type="compositionally biased region" description="Low complexity" evidence="1">
    <location>
        <begin position="53"/>
        <end position="82"/>
    </location>
</feature>
<organism evidence="3 4">
    <name type="scientific">Phlebiopsis gigantea (strain 11061_1 CR5-6)</name>
    <name type="common">White-rot fungus</name>
    <name type="synonym">Peniophora gigantea</name>
    <dbReference type="NCBI Taxonomy" id="745531"/>
    <lineage>
        <taxon>Eukaryota</taxon>
        <taxon>Fungi</taxon>
        <taxon>Dikarya</taxon>
        <taxon>Basidiomycota</taxon>
        <taxon>Agaricomycotina</taxon>
        <taxon>Agaricomycetes</taxon>
        <taxon>Polyporales</taxon>
        <taxon>Phanerochaetaceae</taxon>
        <taxon>Phlebiopsis</taxon>
    </lineage>
</organism>
<dbReference type="HOGENOM" id="CLU_052555_1_0_1"/>
<dbReference type="InterPro" id="IPR001623">
    <property type="entry name" value="DnaJ_domain"/>
</dbReference>
<sequence>MFSSLSSSLINSASSYFYLPIEDDASEDEEESPLESASRRYALDWAEEEDVRPSPTDPQSISPSTSSSSSSLASDAAESSRAQSGSGGKCAVIGEILAQNDLYDILGVPRKSSPDRITLRRAYLARSRACHPDKFPGNADATHAFQKVNVAYDILSTPASKRVYDAKAAKAPFDFFSARAYSRAEDTFRDVVLGVFTDFLEGDLETVRVLLRAMNDLNPSLSLSDEGVDTILRSLHSIRDRALTCRACVFALHTEVSRLIEVQHAFRQLSYFDLKKRFRLTVELTRITISLPITLEEAVLRQKEQTARNEDADPTAAILNARVRTILHGSAVVLARLERFLK</sequence>
<dbReference type="Proteomes" id="UP000053257">
    <property type="component" value="Unassembled WGS sequence"/>
</dbReference>
<accession>A0A0C3P012</accession>
<reference evidence="3 4" key="1">
    <citation type="journal article" date="2014" name="PLoS Genet.">
        <title>Analysis of the Phlebiopsis gigantea genome, transcriptome and secretome provides insight into its pioneer colonization strategies of wood.</title>
        <authorList>
            <person name="Hori C."/>
            <person name="Ishida T."/>
            <person name="Igarashi K."/>
            <person name="Samejima M."/>
            <person name="Suzuki H."/>
            <person name="Master E."/>
            <person name="Ferreira P."/>
            <person name="Ruiz-Duenas F.J."/>
            <person name="Held B."/>
            <person name="Canessa P."/>
            <person name="Larrondo L.F."/>
            <person name="Schmoll M."/>
            <person name="Druzhinina I.S."/>
            <person name="Kubicek C.P."/>
            <person name="Gaskell J.A."/>
            <person name="Kersten P."/>
            <person name="St John F."/>
            <person name="Glasner J."/>
            <person name="Sabat G."/>
            <person name="Splinter BonDurant S."/>
            <person name="Syed K."/>
            <person name="Yadav J."/>
            <person name="Mgbeahuruike A.C."/>
            <person name="Kovalchuk A."/>
            <person name="Asiegbu F.O."/>
            <person name="Lackner G."/>
            <person name="Hoffmeister D."/>
            <person name="Rencoret J."/>
            <person name="Gutierrez A."/>
            <person name="Sun H."/>
            <person name="Lindquist E."/>
            <person name="Barry K."/>
            <person name="Riley R."/>
            <person name="Grigoriev I.V."/>
            <person name="Henrissat B."/>
            <person name="Kues U."/>
            <person name="Berka R.M."/>
            <person name="Martinez A.T."/>
            <person name="Covert S.F."/>
            <person name="Blanchette R.A."/>
            <person name="Cullen D."/>
        </authorList>
    </citation>
    <scope>NUCLEOTIDE SEQUENCE [LARGE SCALE GENOMIC DNA]</scope>
    <source>
        <strain evidence="3 4">11061_1 CR5-6</strain>
    </source>
</reference>
<evidence type="ECO:0000313" key="3">
    <source>
        <dbReference type="EMBL" id="KIP11069.1"/>
    </source>
</evidence>
<dbReference type="PANTHER" id="PTHR44825:SF1">
    <property type="entry name" value="DNAJ HOMOLOG SUBFAMILY C MEMBER 4"/>
    <property type="match status" value="1"/>
</dbReference>